<sequence length="101" mass="11178">MNVAEIPLTPDNQQFSITLNSTSYRMRIIWRDTPGWVLDLQDSAGVNLITGIPLVTNVNLLAQYAYMGFGFGLMVFCDDAAQEYPSKTDLGTGSHLYVVQS</sequence>
<dbReference type="Pfam" id="PF22479">
    <property type="entry name" value="Pam3_gp18"/>
    <property type="match status" value="1"/>
</dbReference>
<gene>
    <name evidence="2" type="ORF">GW590_08195</name>
</gene>
<dbReference type="Proteomes" id="UP000585363">
    <property type="component" value="Unassembled WGS sequence"/>
</dbReference>
<organism evidence="2 3">
    <name type="scientific">Rouxiella aceris</name>
    <dbReference type="NCBI Taxonomy" id="2703884"/>
    <lineage>
        <taxon>Bacteria</taxon>
        <taxon>Pseudomonadati</taxon>
        <taxon>Pseudomonadota</taxon>
        <taxon>Gammaproteobacteria</taxon>
        <taxon>Enterobacterales</taxon>
        <taxon>Yersiniaceae</taxon>
        <taxon>Rouxiella</taxon>
    </lineage>
</organism>
<reference evidence="2 3" key="1">
    <citation type="submission" date="2020-01" db="EMBL/GenBank/DDBJ databases">
        <authorList>
            <person name="Lee S.D."/>
        </authorList>
    </citation>
    <scope>NUCLEOTIDE SEQUENCE [LARGE SCALE GENOMIC DNA]</scope>
    <source>
        <strain evidence="2 3">SAP-1</strain>
    </source>
</reference>
<dbReference type="AlphaFoldDB" id="A0A848MIQ9"/>
<evidence type="ECO:0000259" key="1">
    <source>
        <dbReference type="Pfam" id="PF22479"/>
    </source>
</evidence>
<name>A0A848MIQ9_9GAMM</name>
<dbReference type="InterPro" id="IPR054252">
    <property type="entry name" value="Pam3_gp18"/>
</dbReference>
<dbReference type="EMBL" id="JAADJU010000004">
    <property type="protein sequence ID" value="NMP26842.1"/>
    <property type="molecule type" value="Genomic_DNA"/>
</dbReference>
<protein>
    <recommendedName>
        <fullName evidence="1">Cyanophage baseplate Pam3 plug gp18 domain-containing protein</fullName>
    </recommendedName>
</protein>
<comment type="caution">
    <text evidence="2">The sequence shown here is derived from an EMBL/GenBank/DDBJ whole genome shotgun (WGS) entry which is preliminary data.</text>
</comment>
<proteinExistence type="predicted"/>
<evidence type="ECO:0000313" key="3">
    <source>
        <dbReference type="Proteomes" id="UP000585363"/>
    </source>
</evidence>
<keyword evidence="3" id="KW-1185">Reference proteome</keyword>
<feature type="domain" description="Cyanophage baseplate Pam3 plug gp18" evidence="1">
    <location>
        <begin position="4"/>
        <end position="99"/>
    </location>
</feature>
<dbReference type="RefSeq" id="WP_169402550.1">
    <property type="nucleotide sequence ID" value="NZ_JAADJU010000004.1"/>
</dbReference>
<accession>A0A848MIQ9</accession>
<reference evidence="2 3" key="2">
    <citation type="submission" date="2020-06" db="EMBL/GenBank/DDBJ databases">
        <title>Polyphasic characterization of a Rahnella strain isolated from tree sap.</title>
        <authorList>
            <person name="Kim I.S."/>
        </authorList>
    </citation>
    <scope>NUCLEOTIDE SEQUENCE [LARGE SCALE GENOMIC DNA]</scope>
    <source>
        <strain evidence="2 3">SAP-1</strain>
    </source>
</reference>
<evidence type="ECO:0000313" key="2">
    <source>
        <dbReference type="EMBL" id="NMP26842.1"/>
    </source>
</evidence>